<reference evidence="1" key="1">
    <citation type="submission" date="2025-08" db="UniProtKB">
        <authorList>
            <consortium name="Ensembl"/>
        </authorList>
    </citation>
    <scope>IDENTIFICATION</scope>
</reference>
<evidence type="ECO:0000313" key="1">
    <source>
        <dbReference type="Ensembl" id="ENSGEVP00005021048.1"/>
    </source>
</evidence>
<evidence type="ECO:0000313" key="2">
    <source>
        <dbReference type="Proteomes" id="UP000694390"/>
    </source>
</evidence>
<organism evidence="1 2">
    <name type="scientific">Gopherus evgoodei</name>
    <name type="common">Goodes thornscrub tortoise</name>
    <dbReference type="NCBI Taxonomy" id="1825980"/>
    <lineage>
        <taxon>Eukaryota</taxon>
        <taxon>Metazoa</taxon>
        <taxon>Chordata</taxon>
        <taxon>Craniata</taxon>
        <taxon>Vertebrata</taxon>
        <taxon>Euteleostomi</taxon>
        <taxon>Archelosauria</taxon>
        <taxon>Testudinata</taxon>
        <taxon>Testudines</taxon>
        <taxon>Cryptodira</taxon>
        <taxon>Durocryptodira</taxon>
        <taxon>Testudinoidea</taxon>
        <taxon>Testudinidae</taxon>
        <taxon>Gopherus</taxon>
    </lineage>
</organism>
<dbReference type="OrthoDB" id="9397126at2759"/>
<keyword evidence="2" id="KW-1185">Reference proteome</keyword>
<protein>
    <submittedName>
        <fullName evidence="1">Uncharacterized protein</fullName>
    </submittedName>
</protein>
<dbReference type="GeneTree" id="ENSGT00990000210881"/>
<dbReference type="AlphaFoldDB" id="A0A8C4Y745"/>
<sequence length="80" mass="9061">MSAYWHWRVILCKETGSCNCFVTDSQSNEGKEEDIEPQIVVSDIIQLVPLTSSRPLSCFYFCLPCMSCPHIIELYAAQGK</sequence>
<dbReference type="Ensembl" id="ENSGEVT00005022103.1">
    <property type="protein sequence ID" value="ENSGEVP00005021048.1"/>
    <property type="gene ID" value="ENSGEVG00005014940.1"/>
</dbReference>
<name>A0A8C4Y745_9SAUR</name>
<proteinExistence type="predicted"/>
<dbReference type="Proteomes" id="UP000694390">
    <property type="component" value="Unassembled WGS sequence"/>
</dbReference>
<accession>A0A8C4Y745</accession>
<reference evidence="1" key="2">
    <citation type="submission" date="2025-09" db="UniProtKB">
        <authorList>
            <consortium name="Ensembl"/>
        </authorList>
    </citation>
    <scope>IDENTIFICATION</scope>
</reference>